<dbReference type="Gene3D" id="3.40.50.300">
    <property type="entry name" value="P-loop containing nucleotide triphosphate hydrolases"/>
    <property type="match status" value="2"/>
</dbReference>
<proteinExistence type="inferred from homology"/>
<gene>
    <name evidence="10" type="ORF">HMPREF1544_10022</name>
</gene>
<feature type="domain" description="DNA2/NAM7 helicase-like C-terminal" evidence="9">
    <location>
        <begin position="880"/>
        <end position="1069"/>
    </location>
</feature>
<feature type="compositionally biased region" description="Polar residues" evidence="6">
    <location>
        <begin position="350"/>
        <end position="365"/>
    </location>
</feature>
<feature type="domain" description="DNA2/NAM7 helicase helicase" evidence="8">
    <location>
        <begin position="782"/>
        <end position="868"/>
    </location>
</feature>
<dbReference type="InterPro" id="IPR041677">
    <property type="entry name" value="DNA2/NAM7_AAA_11"/>
</dbReference>
<feature type="compositionally biased region" description="Low complexity" evidence="6">
    <location>
        <begin position="330"/>
        <end position="344"/>
    </location>
</feature>
<dbReference type="GO" id="GO:0005524">
    <property type="term" value="F:ATP binding"/>
    <property type="evidence" value="ECO:0007669"/>
    <property type="project" value="UniProtKB-KW"/>
</dbReference>
<evidence type="ECO:0000256" key="4">
    <source>
        <dbReference type="ARBA" id="ARBA00022806"/>
    </source>
</evidence>
<feature type="region of interest" description="Disordered" evidence="6">
    <location>
        <begin position="329"/>
        <end position="366"/>
    </location>
</feature>
<evidence type="ECO:0000256" key="5">
    <source>
        <dbReference type="ARBA" id="ARBA00022840"/>
    </source>
</evidence>
<dbReference type="GO" id="GO:0016787">
    <property type="term" value="F:hydrolase activity"/>
    <property type="evidence" value="ECO:0007669"/>
    <property type="project" value="UniProtKB-KW"/>
</dbReference>
<dbReference type="EMBL" id="KE124079">
    <property type="protein sequence ID" value="EPB83226.1"/>
    <property type="molecule type" value="Genomic_DNA"/>
</dbReference>
<protein>
    <recommendedName>
        <fullName evidence="12">DUF2439 domain-containing protein</fullName>
    </recommendedName>
</protein>
<evidence type="ECO:0000256" key="2">
    <source>
        <dbReference type="ARBA" id="ARBA00022741"/>
    </source>
</evidence>
<dbReference type="Proteomes" id="UP000014254">
    <property type="component" value="Unassembled WGS sequence"/>
</dbReference>
<feature type="region of interest" description="Disordered" evidence="6">
    <location>
        <begin position="105"/>
        <end position="139"/>
    </location>
</feature>
<dbReference type="InterPro" id="IPR041679">
    <property type="entry name" value="DNA2/NAM7-like_C"/>
</dbReference>
<dbReference type="InterPro" id="IPR047187">
    <property type="entry name" value="SF1_C_Upf1"/>
</dbReference>
<dbReference type="InParanoid" id="S2IZM9"/>
<evidence type="ECO:0000313" key="10">
    <source>
        <dbReference type="EMBL" id="EPB83226.1"/>
    </source>
</evidence>
<keyword evidence="11" id="KW-1185">Reference proteome</keyword>
<dbReference type="InterPro" id="IPR018838">
    <property type="entry name" value="ZGRF1-like_N"/>
</dbReference>
<evidence type="ECO:0000256" key="6">
    <source>
        <dbReference type="SAM" id="MobiDB-lite"/>
    </source>
</evidence>
<dbReference type="AlphaFoldDB" id="S2IZM9"/>
<dbReference type="OMA" id="KKFKTWQ"/>
<dbReference type="Pfam" id="PF13086">
    <property type="entry name" value="AAA_11"/>
    <property type="match status" value="1"/>
</dbReference>
<keyword evidence="5" id="KW-0067">ATP-binding</keyword>
<dbReference type="InterPro" id="IPR027417">
    <property type="entry name" value="P-loop_NTPase"/>
</dbReference>
<dbReference type="FunFam" id="3.40.50.300:FF:000326">
    <property type="entry name" value="P-loop containing nucleoside triphosphate hydrolase"/>
    <property type="match status" value="1"/>
</dbReference>
<reference evidence="11" key="1">
    <citation type="submission" date="2013-05" db="EMBL/GenBank/DDBJ databases">
        <title>The Genome sequence of Mucor circinelloides f. circinelloides 1006PhL.</title>
        <authorList>
            <consortium name="The Broad Institute Genomics Platform"/>
            <person name="Cuomo C."/>
            <person name="Earl A."/>
            <person name="Findley K."/>
            <person name="Lee S.C."/>
            <person name="Walker B."/>
            <person name="Young S."/>
            <person name="Zeng Q."/>
            <person name="Gargeya S."/>
            <person name="Fitzgerald M."/>
            <person name="Haas B."/>
            <person name="Abouelleil A."/>
            <person name="Allen A.W."/>
            <person name="Alvarado L."/>
            <person name="Arachchi H.M."/>
            <person name="Berlin A.M."/>
            <person name="Chapman S.B."/>
            <person name="Gainer-Dewar J."/>
            <person name="Goldberg J."/>
            <person name="Griggs A."/>
            <person name="Gujja S."/>
            <person name="Hansen M."/>
            <person name="Howarth C."/>
            <person name="Imamovic A."/>
            <person name="Ireland A."/>
            <person name="Larimer J."/>
            <person name="McCowan C."/>
            <person name="Murphy C."/>
            <person name="Pearson M."/>
            <person name="Poon T.W."/>
            <person name="Priest M."/>
            <person name="Roberts A."/>
            <person name="Saif S."/>
            <person name="Shea T."/>
            <person name="Sisk P."/>
            <person name="Sykes S."/>
            <person name="Wortman J."/>
            <person name="Nusbaum C."/>
            <person name="Birren B."/>
        </authorList>
    </citation>
    <scope>NUCLEOTIDE SEQUENCE [LARGE SCALE GENOMIC DNA]</scope>
    <source>
        <strain evidence="11">1006PhL</strain>
    </source>
</reference>
<keyword evidence="4" id="KW-0347">Helicase</keyword>
<dbReference type="PANTHER" id="PTHR10887:SF518">
    <property type="entry name" value="RNA HELICASE NONSENSE MRNA REDUCING FACTOR"/>
    <property type="match status" value="1"/>
</dbReference>
<dbReference type="STRING" id="1220926.S2IZM9"/>
<feature type="compositionally biased region" description="Low complexity" evidence="6">
    <location>
        <begin position="248"/>
        <end position="263"/>
    </location>
</feature>
<dbReference type="PANTHER" id="PTHR10887">
    <property type="entry name" value="DNA2/NAM7 HELICASE FAMILY"/>
    <property type="match status" value="1"/>
</dbReference>
<accession>S2IZM9</accession>
<evidence type="ECO:0000256" key="1">
    <source>
        <dbReference type="ARBA" id="ARBA00007913"/>
    </source>
</evidence>
<dbReference type="OrthoDB" id="6513042at2759"/>
<dbReference type="CDD" id="cd18808">
    <property type="entry name" value="SF1_C_Upf1"/>
    <property type="match status" value="1"/>
</dbReference>
<keyword evidence="3" id="KW-0378">Hydrolase</keyword>
<dbReference type="eggNOG" id="KOG1802">
    <property type="taxonomic scope" value="Eukaryota"/>
</dbReference>
<dbReference type="Pfam" id="PF13087">
    <property type="entry name" value="AAA_12"/>
    <property type="match status" value="1"/>
</dbReference>
<evidence type="ECO:0000313" key="11">
    <source>
        <dbReference type="Proteomes" id="UP000014254"/>
    </source>
</evidence>
<dbReference type="VEuPathDB" id="FungiDB:HMPREF1544_10022"/>
<dbReference type="InterPro" id="IPR045055">
    <property type="entry name" value="DNA2/NAM7-like"/>
</dbReference>
<organism evidence="10 11">
    <name type="scientific">Mucor circinelloides f. circinelloides (strain 1006PhL)</name>
    <name type="common">Mucormycosis agent</name>
    <name type="synonym">Calyptromyces circinelloides</name>
    <dbReference type="NCBI Taxonomy" id="1220926"/>
    <lineage>
        <taxon>Eukaryota</taxon>
        <taxon>Fungi</taxon>
        <taxon>Fungi incertae sedis</taxon>
        <taxon>Mucoromycota</taxon>
        <taxon>Mucoromycotina</taxon>
        <taxon>Mucoromycetes</taxon>
        <taxon>Mucorales</taxon>
        <taxon>Mucorineae</taxon>
        <taxon>Mucoraceae</taxon>
        <taxon>Mucor</taxon>
    </lineage>
</organism>
<name>S2IZM9_MUCC1</name>
<evidence type="ECO:0000259" key="9">
    <source>
        <dbReference type="Pfam" id="PF13087"/>
    </source>
</evidence>
<feature type="region of interest" description="Disordered" evidence="6">
    <location>
        <begin position="224"/>
        <end position="277"/>
    </location>
</feature>
<dbReference type="Pfam" id="PF10382">
    <property type="entry name" value="ZGRF1-like_N"/>
    <property type="match status" value="1"/>
</dbReference>
<dbReference type="GO" id="GO:0005694">
    <property type="term" value="C:chromosome"/>
    <property type="evidence" value="ECO:0007669"/>
    <property type="project" value="UniProtKB-ARBA"/>
</dbReference>
<feature type="domain" description="5'-3' DNA helicase ZGRF1-like N-terminal" evidence="7">
    <location>
        <begin position="7"/>
        <end position="80"/>
    </location>
</feature>
<dbReference type="GO" id="GO:0004386">
    <property type="term" value="F:helicase activity"/>
    <property type="evidence" value="ECO:0007669"/>
    <property type="project" value="UniProtKB-KW"/>
</dbReference>
<dbReference type="SUPFAM" id="SSF52540">
    <property type="entry name" value="P-loop containing nucleoside triphosphate hydrolases"/>
    <property type="match status" value="1"/>
</dbReference>
<evidence type="ECO:0000256" key="3">
    <source>
        <dbReference type="ARBA" id="ARBA00022801"/>
    </source>
</evidence>
<evidence type="ECO:0008006" key="12">
    <source>
        <dbReference type="Google" id="ProtNLM"/>
    </source>
</evidence>
<comment type="similarity">
    <text evidence="1">Belongs to the DNA2/NAM7 helicase family.</text>
</comment>
<evidence type="ECO:0000259" key="7">
    <source>
        <dbReference type="Pfam" id="PF10382"/>
    </source>
</evidence>
<keyword evidence="2" id="KW-0547">Nucleotide-binding</keyword>
<sequence>MSENTISSFVVLFTAQKTKKFKTWQDGTMKYYSSNKRLTLTDEKGYNIDRKFHKGGIPNVGDEIDFDSHIVTIESFEATEVANNTHQQTIPVHRQANAIPVRSLPDPPPQQRTPIPSTSVTASTAAVPSRYDQQPMRVSQYKPPSIIPRKRIIKPDPEELEEEEDIMEMSEAVSSTSSMQQPPVQSAAMNVEPSVPQEPEIQTFDEPEPAQPSLSNSIYQQLPVQEQQQQPTIANIPPSVPHVQNGAPQSVSPLLPSISSTSPAKKRVRVGLSKKTSTPLHQVNLPTASTSSYTPPTMVNRSATTSVLSSSPAFTAASNVVNMDAVNTEATSSNAPPASSSFASRPPPSNQEDSSSNGGPSTTKAFKSPFAEGNYTSLVLQFPNSKKALSIIKSKNYPKRSKVVPTKFNNPTLYKETFRKIIHEHLDASTDLHFFAQVLLLNFGMFFYAMYEKFGKNKQGSDLERMIRSKGIGIYIGCELKGDLRYSDKRFRLMIKGGSREHYSKYSKDDLWAVSKVPTFESSQTFLARSTYYGPFSDGALEIDCMSPRDVRVASKVLQESQHVVYAIRTISASQECMMLDTLDDKLEQLPLLPYLLTNGDSKRSKGKMTAPLPTLDCIQLTRQDGIDVEAKLVEYIGLYRLNQDQESVLRQVARSVITSPGWNEVPENPVVLVHGVYGSGKSFLAAVIIMFIQDIVDTATARREPDDAIQFKILVSSMTNVAVDRILQTLLKLGFDQFIRIGSMKKIAKNLLPYTSKARVSSNEELKELEQMLDDPLNSEEDIDSISTAIQRFRKTENVNQLQTVNVVGTTFMSSTFDVFAGMKFPLVLVDEASQLMEPLTLVPLARFSCHRLILIGDPLQLPPTLATNAQDGKAGKGLDKTLFNRMIELGHESVMLRTQYRCHPRISGISNTLFYERRLINGVTDQDRKPLIEGLPTLLFVDVGGMEQKSMRSNSYWNDTEIAIASHLLQTLISFDISPRDLGVISLYKEQADKLSEHLGMNTTASDTAAAAKSIQISTVDAFQGGEKDVIILSTVRSSESQFMDNQPRVNVALTRAKRHLIILGNRNVFSMNELWSKVLWDCQGKTNRYVK</sequence>
<evidence type="ECO:0000259" key="8">
    <source>
        <dbReference type="Pfam" id="PF13086"/>
    </source>
</evidence>